<reference evidence="2" key="1">
    <citation type="submission" date="2020-07" db="EMBL/GenBank/DDBJ databases">
        <title>The High-quality genome of the commercially important snow crab, Chionoecetes opilio.</title>
        <authorList>
            <person name="Jeong J.-H."/>
            <person name="Ryu S."/>
        </authorList>
    </citation>
    <scope>NUCLEOTIDE SEQUENCE</scope>
    <source>
        <strain evidence="2">MADBK_172401_WGS</strain>
        <tissue evidence="2">Digestive gland</tissue>
    </source>
</reference>
<dbReference type="AlphaFoldDB" id="A0A8J5CYE6"/>
<dbReference type="EMBL" id="JACEEZ010005353">
    <property type="protein sequence ID" value="KAG0725689.1"/>
    <property type="molecule type" value="Genomic_DNA"/>
</dbReference>
<organism evidence="2 3">
    <name type="scientific">Chionoecetes opilio</name>
    <name type="common">Atlantic snow crab</name>
    <name type="synonym">Cancer opilio</name>
    <dbReference type="NCBI Taxonomy" id="41210"/>
    <lineage>
        <taxon>Eukaryota</taxon>
        <taxon>Metazoa</taxon>
        <taxon>Ecdysozoa</taxon>
        <taxon>Arthropoda</taxon>
        <taxon>Crustacea</taxon>
        <taxon>Multicrustacea</taxon>
        <taxon>Malacostraca</taxon>
        <taxon>Eumalacostraca</taxon>
        <taxon>Eucarida</taxon>
        <taxon>Decapoda</taxon>
        <taxon>Pleocyemata</taxon>
        <taxon>Brachyura</taxon>
        <taxon>Eubrachyura</taxon>
        <taxon>Majoidea</taxon>
        <taxon>Majidae</taxon>
        <taxon>Chionoecetes</taxon>
    </lineage>
</organism>
<protein>
    <submittedName>
        <fullName evidence="2">Uncharacterized protein</fullName>
    </submittedName>
</protein>
<dbReference type="Proteomes" id="UP000770661">
    <property type="component" value="Unassembled WGS sequence"/>
</dbReference>
<proteinExistence type="predicted"/>
<evidence type="ECO:0000313" key="3">
    <source>
        <dbReference type="Proteomes" id="UP000770661"/>
    </source>
</evidence>
<gene>
    <name evidence="2" type="ORF">GWK47_038114</name>
</gene>
<evidence type="ECO:0000313" key="2">
    <source>
        <dbReference type="EMBL" id="KAG0725689.1"/>
    </source>
</evidence>
<sequence>MAKGIYALQVFLFQGQVKLTAHELQAMEDISLFVALLYATKWNEAMVPQRAPLNDLLFMRDLSRGIPNQAWRTWCSKPSVVTFEESETWELEATFLDMKRNVSQMKVVNDAAERSIALATSFNSIITKDERERTGPSSGPQKGGRARVLRFRDMSLAVKEKGQGEVGVNDRRRAEAGAKMCLELAGPLCFRAFLPRAGFFRSRARPGNSPTPGPCGAHTKGESLQVGTREAPNVGTTPSAWGGVRKSASKVNGRRADRTKGPNPKGGSRFSAQPEIRTRPRRCRFSSSTGTEDRPESVAGGGSVDRLPVLVRGAGWSSSYRPKLPPAEHRVRSAVLQRWRTGAGGGSGSRFDTPAVNSGLVNGACTLIDRSWVGPPSTCLPAPRGRAGPGEALLHLPFGVSAAPNPAFEVSKGGWDFITGPAGPGFTADDVPGRDELPGQLPRFFDHAHPGRLPGEILGLC</sequence>
<feature type="region of interest" description="Disordered" evidence="1">
    <location>
        <begin position="204"/>
        <end position="304"/>
    </location>
</feature>
<comment type="caution">
    <text evidence="2">The sequence shown here is derived from an EMBL/GenBank/DDBJ whole genome shotgun (WGS) entry which is preliminary data.</text>
</comment>
<evidence type="ECO:0000256" key="1">
    <source>
        <dbReference type="SAM" id="MobiDB-lite"/>
    </source>
</evidence>
<accession>A0A8J5CYE6</accession>
<keyword evidence="3" id="KW-1185">Reference proteome</keyword>
<name>A0A8J5CYE6_CHIOP</name>